<dbReference type="EMBL" id="JACBZS010000001">
    <property type="protein sequence ID" value="NYI70813.1"/>
    <property type="molecule type" value="Genomic_DNA"/>
</dbReference>
<sequence>MLAAAAAATVLLGAAACGSGGQSPEPPPVPTGVDPDRVAPSNLPEPPKIEKEAGARSDAEMGECRTNAGEQTVTGKVTNNTDKTTDYVITISWVNSTFDVYGRGIAVVKGLKAGTSKDWKISAKLDRDAAQCSLNVKRGEVKS</sequence>
<evidence type="ECO:0000313" key="3">
    <source>
        <dbReference type="Proteomes" id="UP000527616"/>
    </source>
</evidence>
<feature type="compositionally biased region" description="Basic and acidic residues" evidence="1">
    <location>
        <begin position="47"/>
        <end position="63"/>
    </location>
</feature>
<comment type="caution">
    <text evidence="2">The sequence shown here is derived from an EMBL/GenBank/DDBJ whole genome shotgun (WGS) entry which is preliminary data.</text>
</comment>
<evidence type="ECO:0000313" key="2">
    <source>
        <dbReference type="EMBL" id="NYI70813.1"/>
    </source>
</evidence>
<reference evidence="2 3" key="1">
    <citation type="submission" date="2020-07" db="EMBL/GenBank/DDBJ databases">
        <title>Sequencing the genomes of 1000 actinobacteria strains.</title>
        <authorList>
            <person name="Klenk H.-P."/>
        </authorList>
    </citation>
    <scope>NUCLEOTIDE SEQUENCE [LARGE SCALE GENOMIC DNA]</scope>
    <source>
        <strain evidence="2 3">DSM 103164</strain>
    </source>
</reference>
<dbReference type="RefSeq" id="WP_179444720.1">
    <property type="nucleotide sequence ID" value="NZ_JACBZS010000001.1"/>
</dbReference>
<feature type="compositionally biased region" description="Polar residues" evidence="1">
    <location>
        <begin position="68"/>
        <end position="79"/>
    </location>
</feature>
<proteinExistence type="predicted"/>
<organism evidence="2 3">
    <name type="scientific">Naumannella cuiyingiana</name>
    <dbReference type="NCBI Taxonomy" id="1347891"/>
    <lineage>
        <taxon>Bacteria</taxon>
        <taxon>Bacillati</taxon>
        <taxon>Actinomycetota</taxon>
        <taxon>Actinomycetes</taxon>
        <taxon>Propionibacteriales</taxon>
        <taxon>Propionibacteriaceae</taxon>
        <taxon>Naumannella</taxon>
    </lineage>
</organism>
<accession>A0A7Z0D8S6</accession>
<evidence type="ECO:0000256" key="1">
    <source>
        <dbReference type="SAM" id="MobiDB-lite"/>
    </source>
</evidence>
<feature type="region of interest" description="Disordered" evidence="1">
    <location>
        <begin position="16"/>
        <end position="79"/>
    </location>
</feature>
<name>A0A7Z0D8S6_9ACTN</name>
<gene>
    <name evidence="2" type="ORF">GGQ54_001373</name>
</gene>
<keyword evidence="3" id="KW-1185">Reference proteome</keyword>
<dbReference type="Proteomes" id="UP000527616">
    <property type="component" value="Unassembled WGS sequence"/>
</dbReference>
<dbReference type="NCBIfam" id="NF038353">
    <property type="entry name" value="FxLYD_dom"/>
    <property type="match status" value="1"/>
</dbReference>
<protein>
    <submittedName>
        <fullName evidence="2">Uncharacterized protein</fullName>
    </submittedName>
</protein>
<dbReference type="InterPro" id="IPR047676">
    <property type="entry name" value="FxLYD_dom"/>
</dbReference>
<dbReference type="AlphaFoldDB" id="A0A7Z0D8S6"/>